<dbReference type="AlphaFoldDB" id="A0A8S9YPN1"/>
<dbReference type="InterPro" id="IPR008042">
    <property type="entry name" value="Retrotrans_Pao"/>
</dbReference>
<organism evidence="1 2">
    <name type="scientific">Paragonimus skrjabini miyazakii</name>
    <dbReference type="NCBI Taxonomy" id="59628"/>
    <lineage>
        <taxon>Eukaryota</taxon>
        <taxon>Metazoa</taxon>
        <taxon>Spiralia</taxon>
        <taxon>Lophotrochozoa</taxon>
        <taxon>Platyhelminthes</taxon>
        <taxon>Trematoda</taxon>
        <taxon>Digenea</taxon>
        <taxon>Plagiorchiida</taxon>
        <taxon>Troglotremata</taxon>
        <taxon>Troglotrematidae</taxon>
        <taxon>Paragonimus</taxon>
    </lineage>
</organism>
<evidence type="ECO:0000313" key="1">
    <source>
        <dbReference type="EMBL" id="KAF7254900.1"/>
    </source>
</evidence>
<proteinExistence type="predicted"/>
<dbReference type="Proteomes" id="UP000822476">
    <property type="component" value="Unassembled WGS sequence"/>
</dbReference>
<protein>
    <submittedName>
        <fullName evidence="1">Uncharacterized protein</fullName>
    </submittedName>
</protein>
<dbReference type="EMBL" id="JTDE01004530">
    <property type="protein sequence ID" value="KAF7254900.1"/>
    <property type="molecule type" value="Genomic_DNA"/>
</dbReference>
<evidence type="ECO:0000313" key="2">
    <source>
        <dbReference type="Proteomes" id="UP000822476"/>
    </source>
</evidence>
<reference evidence="1" key="1">
    <citation type="submission" date="2019-07" db="EMBL/GenBank/DDBJ databases">
        <title>Annotation for the trematode Paragonimus miyazaki's.</title>
        <authorList>
            <person name="Choi Y.-J."/>
        </authorList>
    </citation>
    <scope>NUCLEOTIDE SEQUENCE</scope>
    <source>
        <strain evidence="1">Japan</strain>
    </source>
</reference>
<accession>A0A8S9YPN1</accession>
<dbReference type="PANTHER" id="PTHR47331">
    <property type="entry name" value="PHD-TYPE DOMAIN-CONTAINING PROTEIN"/>
    <property type="match status" value="1"/>
</dbReference>
<name>A0A8S9YPN1_9TREM</name>
<keyword evidence="2" id="KW-1185">Reference proteome</keyword>
<gene>
    <name evidence="1" type="ORF">EG68_08164</name>
</gene>
<dbReference type="OrthoDB" id="10025024at2759"/>
<dbReference type="Pfam" id="PF05380">
    <property type="entry name" value="Peptidase_A17"/>
    <property type="match status" value="1"/>
</dbReference>
<sequence length="127" mass="13847">MDDIVDGELLQLWNRWLGALSHFGRILIPRRIGPEEVDVQAGTHSYVLSDASEVGCGTIAYPLLTNPQRVRCYIIMTKARVAPLCMTSVPGLGLAAAVLTVKLSNQVRSELNVTISSITLYSTVFAM</sequence>
<comment type="caution">
    <text evidence="1">The sequence shown here is derived from an EMBL/GenBank/DDBJ whole genome shotgun (WGS) entry which is preliminary data.</text>
</comment>